<dbReference type="AlphaFoldDB" id="A0A6M2CHG5"/>
<evidence type="ECO:0000313" key="4">
    <source>
        <dbReference type="EMBL" id="NOV33076.1"/>
    </source>
</evidence>
<accession>A0A6M2CHG5</accession>
<sequence>MNLESYKHVDGVSLHGWYHEDMIRSALSYKPRSDDIFIVTYPKSGTTWMQYVILSILGEGNVPKTFAEYMLTSPHLELFGEEGVEKMPRPGLIKTHLPFHKAPYSPEAKYVCVARNVYDVCVSYYYHTRGLTPISVKDVSFAAFHDMFTTGKLSYGDYFDHVLSWYERRDNPNVLFFTYEDVKKDHQLWVLNIAKFLGENYAQALRKDPELLRKVVNASSLSNMKQIFAGKISASVMNLLNLPSGKALKALQVYRDIWPHMGELHPNEDFVRKGVIGDWKEHFNPELIEKTKAWIKRKTAGSDVMQLWKDIELP</sequence>
<dbReference type="EMBL" id="GHWJ01000339">
    <property type="protein sequence ID" value="NOV33076.1"/>
    <property type="molecule type" value="Transcribed_RNA"/>
</dbReference>
<dbReference type="GO" id="GO:0008146">
    <property type="term" value="F:sulfotransferase activity"/>
    <property type="evidence" value="ECO:0007669"/>
    <property type="project" value="InterPro"/>
</dbReference>
<dbReference type="Gene3D" id="3.40.50.300">
    <property type="entry name" value="P-loop containing nucleotide triphosphate hydrolases"/>
    <property type="match status" value="1"/>
</dbReference>
<name>A0A6M2CHG5_RHIMP</name>
<reference evidence="4" key="1">
    <citation type="submission" date="2019-09" db="EMBL/GenBank/DDBJ databases">
        <title>Organ-specific transcriptomic study of the physiology of the cattle tick, Rhipicephalus microplus.</title>
        <authorList>
            <person name="Tirloni L."/>
            <person name="Braz G."/>
            <person name="Gandara A.C.P."/>
            <person name="Sabadin G.A."/>
            <person name="da Silva R.M."/>
            <person name="Guizzo M.G."/>
            <person name="Machado J.A."/>
            <person name="Costa E.P."/>
            <person name="Gomes H.F."/>
            <person name="Moraes J."/>
            <person name="Mota M.B.S."/>
            <person name="Mesquita R.D."/>
            <person name="Alvarenga P.H."/>
            <person name="Alves F."/>
            <person name="Seixas A."/>
            <person name="da Fonseca R.N."/>
            <person name="Fogaca A."/>
            <person name="Logullo C."/>
            <person name="Tanaka A."/>
            <person name="Daffre S."/>
            <person name="Termignoni C."/>
            <person name="Vaz I.S.Jr."/>
            <person name="Oliveira P.L."/>
            <person name="Ribeiro J.M."/>
        </authorList>
    </citation>
    <scope>NUCLEOTIDE SEQUENCE</scope>
    <source>
        <strain evidence="4">Porto Alegre</strain>
    </source>
</reference>
<dbReference type="InterPro" id="IPR000863">
    <property type="entry name" value="Sulfotransferase_dom"/>
</dbReference>
<evidence type="ECO:0000256" key="1">
    <source>
        <dbReference type="ARBA" id="ARBA00005771"/>
    </source>
</evidence>
<dbReference type="VEuPathDB" id="VectorBase:LOC119167377"/>
<dbReference type="SUPFAM" id="SSF52540">
    <property type="entry name" value="P-loop containing nucleoside triphosphate hydrolases"/>
    <property type="match status" value="1"/>
</dbReference>
<organism evidence="4">
    <name type="scientific">Rhipicephalus microplus</name>
    <name type="common">Cattle tick</name>
    <name type="synonym">Boophilus microplus</name>
    <dbReference type="NCBI Taxonomy" id="6941"/>
    <lineage>
        <taxon>Eukaryota</taxon>
        <taxon>Metazoa</taxon>
        <taxon>Ecdysozoa</taxon>
        <taxon>Arthropoda</taxon>
        <taxon>Chelicerata</taxon>
        <taxon>Arachnida</taxon>
        <taxon>Acari</taxon>
        <taxon>Parasitiformes</taxon>
        <taxon>Ixodida</taxon>
        <taxon>Ixodoidea</taxon>
        <taxon>Ixodidae</taxon>
        <taxon>Rhipicephalinae</taxon>
        <taxon>Rhipicephalus</taxon>
        <taxon>Boophilus</taxon>
    </lineage>
</organism>
<dbReference type="InterPro" id="IPR027417">
    <property type="entry name" value="P-loop_NTPase"/>
</dbReference>
<dbReference type="PANTHER" id="PTHR11783">
    <property type="entry name" value="SULFOTRANSFERASE SULT"/>
    <property type="match status" value="1"/>
</dbReference>
<keyword evidence="2 4" id="KW-0808">Transferase</keyword>
<comment type="similarity">
    <text evidence="1">Belongs to the sulfotransferase 1 family.</text>
</comment>
<dbReference type="Pfam" id="PF00685">
    <property type="entry name" value="Sulfotransfer_1"/>
    <property type="match status" value="1"/>
</dbReference>
<evidence type="ECO:0000256" key="2">
    <source>
        <dbReference type="ARBA" id="ARBA00022679"/>
    </source>
</evidence>
<evidence type="ECO:0000259" key="3">
    <source>
        <dbReference type="Pfam" id="PF00685"/>
    </source>
</evidence>
<protein>
    <submittedName>
        <fullName evidence="4">Putative sulfotransferase midgut overexpressed</fullName>
    </submittedName>
</protein>
<proteinExistence type="inferred from homology"/>
<feature type="domain" description="Sulfotransferase" evidence="3">
    <location>
        <begin position="34"/>
        <end position="302"/>
    </location>
</feature>
<dbReference type="OrthoDB" id="6482828at2759"/>